<dbReference type="STRING" id="1454201.NMS_1804"/>
<keyword evidence="3" id="KW-1185">Reference proteome</keyword>
<organism evidence="2 3">
    <name type="scientific">Nonlabens marinus S1-08</name>
    <dbReference type="NCBI Taxonomy" id="1454201"/>
    <lineage>
        <taxon>Bacteria</taxon>
        <taxon>Pseudomonadati</taxon>
        <taxon>Bacteroidota</taxon>
        <taxon>Flavobacteriia</taxon>
        <taxon>Flavobacteriales</taxon>
        <taxon>Flavobacteriaceae</taxon>
        <taxon>Nonlabens</taxon>
    </lineage>
</organism>
<evidence type="ECO:0000313" key="2">
    <source>
        <dbReference type="EMBL" id="BAO55813.1"/>
    </source>
</evidence>
<dbReference type="RefSeq" id="WP_041496346.1">
    <property type="nucleotide sequence ID" value="NZ_AP014548.1"/>
</dbReference>
<dbReference type="EMBL" id="AP014548">
    <property type="protein sequence ID" value="BAO55813.1"/>
    <property type="molecule type" value="Genomic_DNA"/>
</dbReference>
<proteinExistence type="predicted"/>
<evidence type="ECO:0008006" key="4">
    <source>
        <dbReference type="Google" id="ProtNLM"/>
    </source>
</evidence>
<accession>W8VVW5</accession>
<sequence length="201" mass="23450">MSKKLILVLLCVFSLQAKGQNYVESDNFKFKFIKAKKASGATWIYSIKTAKEAKRVQVRFKMKSLSGKKENFDPNKFYLVSDAYKVRVRPLDVRYNYAAGWIFLPFDKLIENQSIDSSIQEFVCYEPEIKDTFQDYSIVGYEDISPNINFGTKKKPKIISPYLHPEDLRACKIDIYFALPKELTEFKIYYGEQIIGEIEIK</sequence>
<gene>
    <name evidence="2" type="ORF">NMS_1804</name>
</gene>
<evidence type="ECO:0000256" key="1">
    <source>
        <dbReference type="SAM" id="SignalP"/>
    </source>
</evidence>
<dbReference type="OrthoDB" id="1426087at2"/>
<protein>
    <recommendedName>
        <fullName evidence="4">DUF4352 domain-containing protein</fullName>
    </recommendedName>
</protein>
<keyword evidence="1" id="KW-0732">Signal</keyword>
<dbReference type="AlphaFoldDB" id="W8VVW5"/>
<evidence type="ECO:0000313" key="3">
    <source>
        <dbReference type="Proteomes" id="UP000031760"/>
    </source>
</evidence>
<reference evidence="2 3" key="1">
    <citation type="journal article" date="2014" name="Proc. Natl. Acad. Sci. U.S.A.">
        <title>Functional characterization of flavobacteria rhodopsins reveals a unique class of light-driven chloride pump in bacteria.</title>
        <authorList>
            <person name="Yoshizawa S."/>
            <person name="Kumagai Y."/>
            <person name="Kim H."/>
            <person name="Ogura Y."/>
            <person name="Hayashi T."/>
            <person name="Iwasaki W."/>
            <person name="DeLong E.F."/>
            <person name="Kogure K."/>
        </authorList>
    </citation>
    <scope>NUCLEOTIDE SEQUENCE [LARGE SCALE GENOMIC DNA]</scope>
    <source>
        <strain evidence="2 3">S1-08</strain>
    </source>
</reference>
<feature type="chain" id="PRO_5004917260" description="DUF4352 domain-containing protein" evidence="1">
    <location>
        <begin position="20"/>
        <end position="201"/>
    </location>
</feature>
<dbReference type="HOGENOM" id="CLU_1359238_0_0_10"/>
<feature type="signal peptide" evidence="1">
    <location>
        <begin position="1"/>
        <end position="19"/>
    </location>
</feature>
<name>W8VVW5_9FLAO</name>
<dbReference type="KEGG" id="nmf:NMS_1804"/>
<dbReference type="Proteomes" id="UP000031760">
    <property type="component" value="Chromosome"/>
</dbReference>